<dbReference type="Proteomes" id="UP000014285">
    <property type="component" value="Unassembled WGS sequence"/>
</dbReference>
<proteinExistence type="predicted"/>
<dbReference type="Pfam" id="PF13817">
    <property type="entry name" value="DDE_Tnp_IS66_C"/>
    <property type="match status" value="1"/>
</dbReference>
<comment type="caution">
    <text evidence="2">The sequence shown here is derived from an EMBL/GenBank/DDBJ whole genome shotgun (WGS) entry which is preliminary data.</text>
</comment>
<accession>A0A829H1C2</accession>
<evidence type="ECO:0000259" key="1">
    <source>
        <dbReference type="Pfam" id="PF13817"/>
    </source>
</evidence>
<dbReference type="AlphaFoldDB" id="A0A829H1C2"/>
<protein>
    <submittedName>
        <fullName evidence="2">Transposase IS66</fullName>
    </submittedName>
</protein>
<evidence type="ECO:0000313" key="2">
    <source>
        <dbReference type="EMBL" id="EPC67357.1"/>
    </source>
</evidence>
<reference evidence="2 3" key="1">
    <citation type="journal article" date="2013" name="PLoS ONE">
        <title>Lactobacillus paracasei comparative genomics: towards species pan-genome definition and exploitation of diversity.</title>
        <authorList>
            <person name="Smokvina T."/>
            <person name="Wels M."/>
            <person name="Polka J."/>
            <person name="Chervaux C."/>
            <person name="Brisse S."/>
            <person name="Boekhorst J."/>
            <person name="van Hylckama Vlieg J.E."/>
            <person name="Siezen R.J."/>
        </authorList>
    </citation>
    <scope>NUCLEOTIDE SEQUENCE [LARGE SCALE GENOMIC DNA]</scope>
    <source>
        <strain evidence="2 3">Lpl14</strain>
    </source>
</reference>
<name>A0A829H1C2_LACPA</name>
<dbReference type="InterPro" id="IPR039552">
    <property type="entry name" value="IS66_C"/>
</dbReference>
<sequence>MTMIETAKANGLDPMTYIGSLLDELAQFPEWRKSLDLGDYLPWNYPKLMAIRDKA</sequence>
<feature type="domain" description="Transposase IS66 C-terminal" evidence="1">
    <location>
        <begin position="2"/>
        <end position="43"/>
    </location>
</feature>
<dbReference type="EMBL" id="ANKB01000001">
    <property type="protein sequence ID" value="EPC67357.1"/>
    <property type="molecule type" value="Genomic_DNA"/>
</dbReference>
<organism evidence="2 3">
    <name type="scientific">Lacticaseibacillus paracasei subsp. tolerans Lpl14</name>
    <dbReference type="NCBI Taxonomy" id="1256229"/>
    <lineage>
        <taxon>Bacteria</taxon>
        <taxon>Bacillati</taxon>
        <taxon>Bacillota</taxon>
        <taxon>Bacilli</taxon>
        <taxon>Lactobacillales</taxon>
        <taxon>Lactobacillaceae</taxon>
        <taxon>Lacticaseibacillus</taxon>
    </lineage>
</organism>
<evidence type="ECO:0000313" key="3">
    <source>
        <dbReference type="Proteomes" id="UP000014285"/>
    </source>
</evidence>
<gene>
    <name evidence="2" type="ORF">Lpl14_00515</name>
</gene>